<dbReference type="Proteomes" id="UP000553059">
    <property type="component" value="Unassembled WGS sequence"/>
</dbReference>
<comment type="caution">
    <text evidence="1">The sequence shown here is derived from an EMBL/GenBank/DDBJ whole genome shotgun (WGS) entry which is preliminary data.</text>
</comment>
<dbReference type="EMBL" id="DUTF01000257">
    <property type="protein sequence ID" value="HHY27433.1"/>
    <property type="molecule type" value="Genomic_DNA"/>
</dbReference>
<reference evidence="1 2" key="1">
    <citation type="journal article" date="2020" name="Biotechnol. Biofuels">
        <title>New insights from the biogas microbiome by comprehensive genome-resolved metagenomics of nearly 1600 species originating from multiple anaerobic digesters.</title>
        <authorList>
            <person name="Campanaro S."/>
            <person name="Treu L."/>
            <person name="Rodriguez-R L.M."/>
            <person name="Kovalovszki A."/>
            <person name="Ziels R.M."/>
            <person name="Maus I."/>
            <person name="Zhu X."/>
            <person name="Kougias P.G."/>
            <person name="Basile A."/>
            <person name="Luo G."/>
            <person name="Schluter A."/>
            <person name="Konstantinidis K.T."/>
            <person name="Angelidaki I."/>
        </authorList>
    </citation>
    <scope>NUCLEOTIDE SEQUENCE [LARGE SCALE GENOMIC DNA]</scope>
    <source>
        <strain evidence="1">AS05jafATM_4</strain>
    </source>
</reference>
<dbReference type="AlphaFoldDB" id="A0A7C7D6H7"/>
<gene>
    <name evidence="1" type="ORF">GX523_11960</name>
</gene>
<evidence type="ECO:0000313" key="2">
    <source>
        <dbReference type="Proteomes" id="UP000553059"/>
    </source>
</evidence>
<name>A0A7C7D6H7_9FIRM</name>
<protein>
    <submittedName>
        <fullName evidence="1">Uncharacterized protein</fullName>
    </submittedName>
</protein>
<evidence type="ECO:0000313" key="1">
    <source>
        <dbReference type="EMBL" id="HHY27433.1"/>
    </source>
</evidence>
<sequence length="55" mass="6334">MKLNLMKGDWDDRPVHDLWCLSPGGDEHSEEIQTFPEVLGQCMKKFGLRDSKEGE</sequence>
<accession>A0A7C7D6H7</accession>
<proteinExistence type="predicted"/>
<organism evidence="1 2">
    <name type="scientific">Desulfitobacterium dehalogenans</name>
    <dbReference type="NCBI Taxonomy" id="36854"/>
    <lineage>
        <taxon>Bacteria</taxon>
        <taxon>Bacillati</taxon>
        <taxon>Bacillota</taxon>
        <taxon>Clostridia</taxon>
        <taxon>Eubacteriales</taxon>
        <taxon>Desulfitobacteriaceae</taxon>
        <taxon>Desulfitobacterium</taxon>
    </lineage>
</organism>